<dbReference type="EMBL" id="BMDZ01000007">
    <property type="protein sequence ID" value="GGB30964.1"/>
    <property type="molecule type" value="Genomic_DNA"/>
</dbReference>
<evidence type="ECO:0000256" key="3">
    <source>
        <dbReference type="ARBA" id="ARBA00023163"/>
    </source>
</evidence>
<organism evidence="5 6">
    <name type="scientific">Tistrella bauzanensis</name>
    <dbReference type="NCBI Taxonomy" id="657419"/>
    <lineage>
        <taxon>Bacteria</taxon>
        <taxon>Pseudomonadati</taxon>
        <taxon>Pseudomonadota</taxon>
        <taxon>Alphaproteobacteria</taxon>
        <taxon>Geminicoccales</taxon>
        <taxon>Geminicoccaceae</taxon>
        <taxon>Tistrella</taxon>
    </lineage>
</organism>
<name>A0ABQ1IAY7_9PROT</name>
<dbReference type="SMART" id="SM00342">
    <property type="entry name" value="HTH_ARAC"/>
    <property type="match status" value="1"/>
</dbReference>
<reference evidence="6" key="1">
    <citation type="journal article" date="2019" name="Int. J. Syst. Evol. Microbiol.">
        <title>The Global Catalogue of Microorganisms (GCM) 10K type strain sequencing project: providing services to taxonomists for standard genome sequencing and annotation.</title>
        <authorList>
            <consortium name="The Broad Institute Genomics Platform"/>
            <consortium name="The Broad Institute Genome Sequencing Center for Infectious Disease"/>
            <person name="Wu L."/>
            <person name="Ma J."/>
        </authorList>
    </citation>
    <scope>NUCLEOTIDE SEQUENCE [LARGE SCALE GENOMIC DNA]</scope>
    <source>
        <strain evidence="6">CGMCC 1.10188</strain>
    </source>
</reference>
<dbReference type="Proteomes" id="UP000603352">
    <property type="component" value="Unassembled WGS sequence"/>
</dbReference>
<dbReference type="InterPro" id="IPR009057">
    <property type="entry name" value="Homeodomain-like_sf"/>
</dbReference>
<dbReference type="InterPro" id="IPR018060">
    <property type="entry name" value="HTH_AraC"/>
</dbReference>
<keyword evidence="2" id="KW-0238">DNA-binding</keyword>
<evidence type="ECO:0000313" key="6">
    <source>
        <dbReference type="Proteomes" id="UP000603352"/>
    </source>
</evidence>
<dbReference type="InterPro" id="IPR018062">
    <property type="entry name" value="HTH_AraC-typ_CS"/>
</dbReference>
<comment type="caution">
    <text evidence="5">The sequence shown here is derived from an EMBL/GenBank/DDBJ whole genome shotgun (WGS) entry which is preliminary data.</text>
</comment>
<dbReference type="SUPFAM" id="SSF46689">
    <property type="entry name" value="Homeodomain-like"/>
    <property type="match status" value="1"/>
</dbReference>
<keyword evidence="6" id="KW-1185">Reference proteome</keyword>
<accession>A0ABQ1IAY7</accession>
<evidence type="ECO:0000259" key="4">
    <source>
        <dbReference type="PROSITE" id="PS01124"/>
    </source>
</evidence>
<evidence type="ECO:0000256" key="2">
    <source>
        <dbReference type="ARBA" id="ARBA00023125"/>
    </source>
</evidence>
<dbReference type="InterPro" id="IPR050204">
    <property type="entry name" value="AraC_XylS_family_regulators"/>
</dbReference>
<dbReference type="PANTHER" id="PTHR46796">
    <property type="entry name" value="HTH-TYPE TRANSCRIPTIONAL ACTIVATOR RHAS-RELATED"/>
    <property type="match status" value="1"/>
</dbReference>
<dbReference type="RefSeq" id="WP_188575607.1">
    <property type="nucleotide sequence ID" value="NZ_BMDZ01000007.1"/>
</dbReference>
<gene>
    <name evidence="5" type="ORF">GCM10011505_10430</name>
</gene>
<feature type="domain" description="HTH araC/xylS-type" evidence="4">
    <location>
        <begin position="212"/>
        <end position="313"/>
    </location>
</feature>
<keyword evidence="3" id="KW-0804">Transcription</keyword>
<dbReference type="Pfam" id="PF12833">
    <property type="entry name" value="HTH_18"/>
    <property type="match status" value="1"/>
</dbReference>
<dbReference type="PROSITE" id="PS01124">
    <property type="entry name" value="HTH_ARAC_FAMILY_2"/>
    <property type="match status" value="1"/>
</dbReference>
<evidence type="ECO:0000313" key="5">
    <source>
        <dbReference type="EMBL" id="GGB30964.1"/>
    </source>
</evidence>
<protein>
    <submittedName>
        <fullName evidence="5">AraC family transcriptional regulator</fullName>
    </submittedName>
</protein>
<evidence type="ECO:0000256" key="1">
    <source>
        <dbReference type="ARBA" id="ARBA00023015"/>
    </source>
</evidence>
<dbReference type="Gene3D" id="1.10.10.60">
    <property type="entry name" value="Homeodomain-like"/>
    <property type="match status" value="2"/>
</dbReference>
<dbReference type="PROSITE" id="PS00041">
    <property type="entry name" value="HTH_ARAC_FAMILY_1"/>
    <property type="match status" value="1"/>
</dbReference>
<keyword evidence="1" id="KW-0805">Transcription regulation</keyword>
<sequence length="314" mass="32746">MRAPEPLESAALAGALTVAHPRPGLMVHTTDGIECDDRVHDREIAPSITAVIVLDGLVEASFGGRRQICRAGPGRAAAFAVSLAEPDRLLRQFHAGAHVRKLTLRLERGWLEAAGIAAEAPAGRFCGRHLAALRWTPSPRLVALTAGLIAAEPPGDPFSHLIAEARSLETAAAVLAAVADHDADAGGDAAGGDVPGPGGLRPADLRRAARLRERLETLCDALERDGIAPSLTAVAADCGVSVSAMQRLFRAAHGQSIAGWLRGRRLDHARDAIASGHSSIAEAAFHAGYGDVGNFTTAFRRRFGITPGRVARGG</sequence>
<dbReference type="PANTHER" id="PTHR46796:SF6">
    <property type="entry name" value="ARAC SUBFAMILY"/>
    <property type="match status" value="1"/>
</dbReference>
<proteinExistence type="predicted"/>